<dbReference type="AlphaFoldDB" id="E3N3S2"/>
<sequence>MTRASIDLLIEIENFDVEKSRKISGNSAVNKRNGAEFEWNNAVKGATKLYRTLNIPISGVQERSNQKISAVSVPDSNLFL</sequence>
<evidence type="ECO:0000313" key="2">
    <source>
        <dbReference type="Proteomes" id="UP000008281"/>
    </source>
</evidence>
<dbReference type="EMBL" id="DS268521">
    <property type="protein sequence ID" value="EFO85198.1"/>
    <property type="molecule type" value="Genomic_DNA"/>
</dbReference>
<proteinExistence type="predicted"/>
<name>E3N3S2_CAERE</name>
<gene>
    <name evidence="1" type="ORF">CRE_20913</name>
</gene>
<organism evidence="2">
    <name type="scientific">Caenorhabditis remanei</name>
    <name type="common">Caenorhabditis vulgaris</name>
    <dbReference type="NCBI Taxonomy" id="31234"/>
    <lineage>
        <taxon>Eukaryota</taxon>
        <taxon>Metazoa</taxon>
        <taxon>Ecdysozoa</taxon>
        <taxon>Nematoda</taxon>
        <taxon>Chromadorea</taxon>
        <taxon>Rhabditida</taxon>
        <taxon>Rhabditina</taxon>
        <taxon>Rhabditomorpha</taxon>
        <taxon>Rhabditoidea</taxon>
        <taxon>Rhabditidae</taxon>
        <taxon>Peloderinae</taxon>
        <taxon>Caenorhabditis</taxon>
    </lineage>
</organism>
<evidence type="ECO:0000313" key="1">
    <source>
        <dbReference type="EMBL" id="EFO85198.1"/>
    </source>
</evidence>
<keyword evidence="2" id="KW-1185">Reference proteome</keyword>
<dbReference type="Proteomes" id="UP000008281">
    <property type="component" value="Unassembled WGS sequence"/>
</dbReference>
<dbReference type="HOGENOM" id="CLU_196241_0_0_1"/>
<reference evidence="1" key="1">
    <citation type="submission" date="2007-07" db="EMBL/GenBank/DDBJ databases">
        <title>PCAP assembly of the Caenorhabditis remanei genome.</title>
        <authorList>
            <consortium name="The Caenorhabditis remanei Sequencing Consortium"/>
            <person name="Wilson R.K."/>
        </authorList>
    </citation>
    <scope>NUCLEOTIDE SEQUENCE [LARGE SCALE GENOMIC DNA]</scope>
    <source>
        <strain evidence="1">PB4641</strain>
    </source>
</reference>
<accession>E3N3S2</accession>
<protein>
    <submittedName>
        <fullName evidence="1">Uncharacterized protein</fullName>
    </submittedName>
</protein>
<dbReference type="InParanoid" id="E3N3S2"/>